<dbReference type="RefSeq" id="WP_182960408.1">
    <property type="nucleotide sequence ID" value="NZ_WNXC01000008.1"/>
</dbReference>
<evidence type="ECO:0000313" key="2">
    <source>
        <dbReference type="EMBL" id="MBB2150970.1"/>
    </source>
</evidence>
<sequence>MNIKRSLKKLFRKRSAGDNGYLINLYQTNYERRVLISYIIGPFLGANGFMHQNYITSHIVAESFSELGYDVDIVEYSAKGLNIAYENYAVIFGMGENFERSFYHPARSIRRIHLITGAHDDFHNAMSLKSVKDFYELSGLWLTREANVQPTCNYYAMFNADAAIILARGTIFEDCNARFVNKLYPLNNNILGVFSTLAPKTVESRTSSFLFLSGGRQITKGLHLLMEVARTRKDLKFYVVVPSIDADLRDHYLDLLEEGSNVRLFERLRMDSEQIKDILAACSYSIAPSYVDGLPGGTIEPMSAGLIPIVSKHCGFASEKFIFEMEDLSAVALENTINRVLELKDLEFAELSRQVKKYAIDNFSPSCVKQELMGILKSEQLN</sequence>
<keyword evidence="3" id="KW-1185">Reference proteome</keyword>
<name>A0ABR6F0F5_9SPHI</name>
<accession>A0ABR6F0F5</accession>
<evidence type="ECO:0000259" key="1">
    <source>
        <dbReference type="Pfam" id="PF00534"/>
    </source>
</evidence>
<dbReference type="Pfam" id="PF00534">
    <property type="entry name" value="Glycos_transf_1"/>
    <property type="match status" value="1"/>
</dbReference>
<dbReference type="InterPro" id="IPR001296">
    <property type="entry name" value="Glyco_trans_1"/>
</dbReference>
<dbReference type="Gene3D" id="3.40.50.2000">
    <property type="entry name" value="Glycogen Phosphorylase B"/>
    <property type="match status" value="1"/>
</dbReference>
<dbReference type="EMBL" id="WNXC01000008">
    <property type="protein sequence ID" value="MBB2150970.1"/>
    <property type="molecule type" value="Genomic_DNA"/>
</dbReference>
<gene>
    <name evidence="2" type="ORF">GM920_18890</name>
</gene>
<comment type="caution">
    <text evidence="2">The sequence shown here is derived from an EMBL/GenBank/DDBJ whole genome shotgun (WGS) entry which is preliminary data.</text>
</comment>
<reference evidence="2 3" key="1">
    <citation type="submission" date="2019-11" db="EMBL/GenBank/DDBJ databases">
        <title>Description of Pedobacter sp. LMG 31462T.</title>
        <authorList>
            <person name="Carlier A."/>
            <person name="Qi S."/>
            <person name="Vandamme P."/>
        </authorList>
    </citation>
    <scope>NUCLEOTIDE SEQUENCE [LARGE SCALE GENOMIC DNA]</scope>
    <source>
        <strain evidence="2 3">LMG 31462</strain>
    </source>
</reference>
<protein>
    <recommendedName>
        <fullName evidence="1">Glycosyl transferase family 1 domain-containing protein</fullName>
    </recommendedName>
</protein>
<proteinExistence type="predicted"/>
<dbReference type="SUPFAM" id="SSF53756">
    <property type="entry name" value="UDP-Glycosyltransferase/glycogen phosphorylase"/>
    <property type="match status" value="1"/>
</dbReference>
<feature type="domain" description="Glycosyl transferase family 1" evidence="1">
    <location>
        <begin position="207"/>
        <end position="359"/>
    </location>
</feature>
<evidence type="ECO:0000313" key="3">
    <source>
        <dbReference type="Proteomes" id="UP000636110"/>
    </source>
</evidence>
<organism evidence="2 3">
    <name type="scientific">Pedobacter gandavensis</name>
    <dbReference type="NCBI Taxonomy" id="2679963"/>
    <lineage>
        <taxon>Bacteria</taxon>
        <taxon>Pseudomonadati</taxon>
        <taxon>Bacteroidota</taxon>
        <taxon>Sphingobacteriia</taxon>
        <taxon>Sphingobacteriales</taxon>
        <taxon>Sphingobacteriaceae</taxon>
        <taxon>Pedobacter</taxon>
    </lineage>
</organism>
<dbReference type="Proteomes" id="UP000636110">
    <property type="component" value="Unassembled WGS sequence"/>
</dbReference>